<reference evidence="4" key="2">
    <citation type="submission" date="2020-09" db="EMBL/GenBank/DDBJ databases">
        <authorList>
            <person name="Sun Q."/>
            <person name="Zhou Y."/>
        </authorList>
    </citation>
    <scope>NUCLEOTIDE SEQUENCE</scope>
    <source>
        <strain evidence="4">CGMCC 1.15725</strain>
    </source>
</reference>
<feature type="domain" description="SfsA N-terminal OB" evidence="3">
    <location>
        <begin position="13"/>
        <end position="79"/>
    </location>
</feature>
<evidence type="ECO:0000259" key="3">
    <source>
        <dbReference type="Pfam" id="PF17746"/>
    </source>
</evidence>
<name>A0A8J2YY42_9PROT</name>
<dbReference type="Gene3D" id="3.40.1350.60">
    <property type="match status" value="1"/>
</dbReference>
<gene>
    <name evidence="1 4" type="primary">sfsA</name>
    <name evidence="4" type="ORF">GCM10011611_52330</name>
</gene>
<dbReference type="PANTHER" id="PTHR30545">
    <property type="entry name" value="SUGAR FERMENTATION STIMULATION PROTEIN A"/>
    <property type="match status" value="1"/>
</dbReference>
<dbReference type="RefSeq" id="WP_189051118.1">
    <property type="nucleotide sequence ID" value="NZ_BMJQ01000016.1"/>
</dbReference>
<dbReference type="InterPro" id="IPR041465">
    <property type="entry name" value="SfsA_N"/>
</dbReference>
<dbReference type="AlphaFoldDB" id="A0A8J2YY42"/>
<dbReference type="PANTHER" id="PTHR30545:SF2">
    <property type="entry name" value="SUGAR FERMENTATION STIMULATION PROTEIN A"/>
    <property type="match status" value="1"/>
</dbReference>
<dbReference type="Pfam" id="PF17746">
    <property type="entry name" value="SfsA_N"/>
    <property type="match status" value="1"/>
</dbReference>
<protein>
    <recommendedName>
        <fullName evidence="1">Sugar fermentation stimulation protein homolog</fullName>
    </recommendedName>
</protein>
<sequence>MDFPAPLVRGQLVRRYKRFLADVLLESGELVVAHCANPGAMLGVAPEGGEVWLSPAPGPKRKLAWSWQLVRVGDGLVGINTSWPNLLAEEAIRTGVIPELAGYGSLRREVRYGRNSRIDLLLEAEGRPTCYVEVKNVHLSRGDGLAEFPDCVTQRGAKHLLELADMVAGGARAVMLFVVQRDDCDRFRTAEDFDPTYHAGLKVAIAAGVEVLVYSCRVTIEGIRIARKLELLA</sequence>
<dbReference type="NCBIfam" id="TIGR00230">
    <property type="entry name" value="sfsA"/>
    <property type="match status" value="1"/>
</dbReference>
<dbReference type="InterPro" id="IPR005224">
    <property type="entry name" value="SfsA"/>
</dbReference>
<organism evidence="4 5">
    <name type="scientific">Aliidongia dinghuensis</name>
    <dbReference type="NCBI Taxonomy" id="1867774"/>
    <lineage>
        <taxon>Bacteria</taxon>
        <taxon>Pseudomonadati</taxon>
        <taxon>Pseudomonadota</taxon>
        <taxon>Alphaproteobacteria</taxon>
        <taxon>Rhodospirillales</taxon>
        <taxon>Dongiaceae</taxon>
        <taxon>Aliidongia</taxon>
    </lineage>
</organism>
<comment type="caution">
    <text evidence="4">The sequence shown here is derived from an EMBL/GenBank/DDBJ whole genome shotgun (WGS) entry which is preliminary data.</text>
</comment>
<proteinExistence type="inferred from homology"/>
<reference evidence="4" key="1">
    <citation type="journal article" date="2014" name="Int. J. Syst. Evol. Microbiol.">
        <title>Complete genome sequence of Corynebacterium casei LMG S-19264T (=DSM 44701T), isolated from a smear-ripened cheese.</title>
        <authorList>
            <consortium name="US DOE Joint Genome Institute (JGI-PGF)"/>
            <person name="Walter F."/>
            <person name="Albersmeier A."/>
            <person name="Kalinowski J."/>
            <person name="Ruckert C."/>
        </authorList>
    </citation>
    <scope>NUCLEOTIDE SEQUENCE</scope>
    <source>
        <strain evidence="4">CGMCC 1.15725</strain>
    </source>
</reference>
<dbReference type="InterPro" id="IPR040452">
    <property type="entry name" value="SfsA_C"/>
</dbReference>
<feature type="domain" description="Sugar fermentation stimulation protein C-terminal" evidence="2">
    <location>
        <begin position="84"/>
        <end position="221"/>
    </location>
</feature>
<dbReference type="CDD" id="cd22359">
    <property type="entry name" value="SfsA-like_bacterial"/>
    <property type="match status" value="1"/>
</dbReference>
<evidence type="ECO:0000259" key="2">
    <source>
        <dbReference type="Pfam" id="PF03749"/>
    </source>
</evidence>
<evidence type="ECO:0000313" key="4">
    <source>
        <dbReference type="EMBL" id="GGF39465.1"/>
    </source>
</evidence>
<dbReference type="Pfam" id="PF03749">
    <property type="entry name" value="SfsA"/>
    <property type="match status" value="1"/>
</dbReference>
<dbReference type="EMBL" id="BMJQ01000016">
    <property type="protein sequence ID" value="GGF39465.1"/>
    <property type="molecule type" value="Genomic_DNA"/>
</dbReference>
<evidence type="ECO:0000256" key="1">
    <source>
        <dbReference type="HAMAP-Rule" id="MF_00095"/>
    </source>
</evidence>
<keyword evidence="5" id="KW-1185">Reference proteome</keyword>
<dbReference type="HAMAP" id="MF_00095">
    <property type="entry name" value="SfsA"/>
    <property type="match status" value="1"/>
</dbReference>
<dbReference type="GO" id="GO:0003677">
    <property type="term" value="F:DNA binding"/>
    <property type="evidence" value="ECO:0007669"/>
    <property type="project" value="InterPro"/>
</dbReference>
<accession>A0A8J2YY42</accession>
<evidence type="ECO:0000313" key="5">
    <source>
        <dbReference type="Proteomes" id="UP000646365"/>
    </source>
</evidence>
<dbReference type="Proteomes" id="UP000646365">
    <property type="component" value="Unassembled WGS sequence"/>
</dbReference>
<dbReference type="Gene3D" id="2.40.50.580">
    <property type="match status" value="1"/>
</dbReference>
<comment type="similarity">
    <text evidence="1">Belongs to the SfsA family.</text>
</comment>